<dbReference type="InParanoid" id="G8YU90"/>
<evidence type="ECO:0000256" key="1">
    <source>
        <dbReference type="SAM" id="MobiDB-lite"/>
    </source>
</evidence>
<proteinExistence type="predicted"/>
<feature type="compositionally biased region" description="Polar residues" evidence="1">
    <location>
        <begin position="1"/>
        <end position="11"/>
    </location>
</feature>
<name>G8YU90_PICSO</name>
<dbReference type="STRING" id="559304.G8YU90"/>
<dbReference type="HOGENOM" id="CLU_020645_0_0_1"/>
<feature type="region of interest" description="Disordered" evidence="1">
    <location>
        <begin position="595"/>
        <end position="625"/>
    </location>
</feature>
<feature type="compositionally biased region" description="Polar residues" evidence="1">
    <location>
        <begin position="606"/>
        <end position="625"/>
    </location>
</feature>
<evidence type="ECO:0000313" key="4">
    <source>
        <dbReference type="Proteomes" id="UP000005222"/>
    </source>
</evidence>
<feature type="compositionally biased region" description="Low complexity" evidence="1">
    <location>
        <begin position="18"/>
        <end position="36"/>
    </location>
</feature>
<organism evidence="3 4">
    <name type="scientific">Pichia sorbitophila (strain ATCC MYA-4447 / BCRC 22081 / CBS 7064 / NBRC 10061 / NRRL Y-12695)</name>
    <name type="common">Hybrid yeast</name>
    <dbReference type="NCBI Taxonomy" id="559304"/>
    <lineage>
        <taxon>Eukaryota</taxon>
        <taxon>Fungi</taxon>
        <taxon>Dikarya</taxon>
        <taxon>Ascomycota</taxon>
        <taxon>Saccharomycotina</taxon>
        <taxon>Pichiomycetes</taxon>
        <taxon>Debaryomycetaceae</taxon>
        <taxon>Millerozyma</taxon>
    </lineage>
</organism>
<feature type="compositionally biased region" description="Polar residues" evidence="1">
    <location>
        <begin position="255"/>
        <end position="266"/>
    </location>
</feature>
<feature type="compositionally biased region" description="Basic and acidic residues" evidence="1">
    <location>
        <begin position="267"/>
        <end position="278"/>
    </location>
</feature>
<feature type="compositionally biased region" description="Polar residues" evidence="1">
    <location>
        <begin position="308"/>
        <end position="320"/>
    </location>
</feature>
<dbReference type="OMA" id="LYYDLYD"/>
<gene>
    <name evidence="3" type="primary">Piso0_000536</name>
    <name evidence="2" type="ORF">GNLVRS01_PISO0A11506g</name>
    <name evidence="3" type="ORF">GNLVRS01_PISO0B11573g</name>
</gene>
<reference evidence="4" key="2">
    <citation type="journal article" date="2012" name="G3 (Bethesda)">
        <title>Pichia sorbitophila, an interspecies yeast hybrid reveals early steps of genome resolution following polyploidization.</title>
        <authorList>
            <person name="Leh Louis V."/>
            <person name="Despons L."/>
            <person name="Friedrich A."/>
            <person name="Martin T."/>
            <person name="Durrens P."/>
            <person name="Casaregola S."/>
            <person name="Neuveglise C."/>
            <person name="Fairhead C."/>
            <person name="Marck C."/>
            <person name="Cruz J.A."/>
            <person name="Straub M.L."/>
            <person name="Kugler V."/>
            <person name="Sacerdot C."/>
            <person name="Uzunov Z."/>
            <person name="Thierry A."/>
            <person name="Weiss S."/>
            <person name="Bleykasten C."/>
            <person name="De Montigny J."/>
            <person name="Jacques N."/>
            <person name="Jung P."/>
            <person name="Lemaire M."/>
            <person name="Mallet S."/>
            <person name="Morel G."/>
            <person name="Richard G.F."/>
            <person name="Sarkar A."/>
            <person name="Savel G."/>
            <person name="Schacherer J."/>
            <person name="Seret M.L."/>
            <person name="Talla E."/>
            <person name="Samson G."/>
            <person name="Jubin C."/>
            <person name="Poulain J."/>
            <person name="Vacherie B."/>
            <person name="Barbe V."/>
            <person name="Pelletier E."/>
            <person name="Sherman D.J."/>
            <person name="Westhof E."/>
            <person name="Weissenbach J."/>
            <person name="Baret P.V."/>
            <person name="Wincker P."/>
            <person name="Gaillardin C."/>
            <person name="Dujon B."/>
            <person name="Souciet J.L."/>
        </authorList>
    </citation>
    <scope>NUCLEOTIDE SEQUENCE [LARGE SCALE GENOMIC DNA]</scope>
    <source>
        <strain evidence="4">ATCC MYA-4447 / BCRC 22081 / CBS 7064 / NBRC 10061 / NRRL Y-12695</strain>
    </source>
</reference>
<feature type="region of interest" description="Disordered" evidence="1">
    <location>
        <begin position="131"/>
        <end position="161"/>
    </location>
</feature>
<reference evidence="3" key="1">
    <citation type="submission" date="2011-10" db="EMBL/GenBank/DDBJ databases">
        <authorList>
            <person name="Genoscope - CEA"/>
        </authorList>
    </citation>
    <scope>NUCLEOTIDE SEQUENCE</scope>
    <source>
        <strain evidence="3">CBS 7064</strain>
    </source>
</reference>
<dbReference type="Proteomes" id="UP000005222">
    <property type="component" value="Chromosome A"/>
</dbReference>
<evidence type="ECO:0000313" key="2">
    <source>
        <dbReference type="EMBL" id="CCE72930.1"/>
    </source>
</evidence>
<feature type="region of interest" description="Disordered" evidence="1">
    <location>
        <begin position="1"/>
        <end position="38"/>
    </location>
</feature>
<dbReference type="Proteomes" id="UP000005222">
    <property type="component" value="Chromosome B"/>
</dbReference>
<feature type="compositionally biased region" description="Polar residues" evidence="1">
    <location>
        <begin position="280"/>
        <end position="289"/>
    </location>
</feature>
<accession>G8YU90</accession>
<sequence length="800" mass="89215">MESNIDPSITEQDLFGESSGLGVGNSKSGGSLSGNGVDHDGISQMFRLNEYVGVGGRRSFSTTDEHSTAAAALNMIHFNEFDGQGLHTGETHGSYNNDRILALGQQAADEGALGETSTVVSLDPVRVVPYNPSQKTQRLGRPRRNMKNNLTTPENSSSQNLNQAVLSKFRFDRLPLEGPGSRGGRGQARRTPRGRITDGSISRRKQQSLLDNFTSVEKQDNSTPKIKSAKTRSNELFTIITPEEALNKDLKTASDNEIQTNTTESVKTNKREPSDKKAQGFSSQILSDTPTKDVRKPKPSSTKKRKPNQSLTSTSRTTIYRNRPKTSRRIPDSLIPLHYDLYDDNVIEAKQNISSASKEVAFGFPIKQSLSARDIIFIMLFVSKFQNILFDNTVFLGPQDIENGLGLSSDITEHEMSENTSQSEFVISDDMEKLFLNLTRLVLNWQEDITPHSYSSAMNELSTLSEQLGLSKEWKDESQIFDRGAMAESSTHEIIDPNNPENYEEYFCNYGTSNTVRNPLLALSFKSRGLAGISNSLDRLITVRHLMQWALNRSDVIKNVINESVQNQDGLGERDTFYAVRSIIKGIKNVEDLQKESQSKLHKSTDGYSSGEESTSKASNHDTSLPCSNPLNHSLSLRLNHLVIGDLGFGIGRFYFCRMADTEGGGISSVENMKRSWSSHDANRGHSSKFKLYVEDVHFMLVDSLEKWGVEVREDEDEPQLSNKGSNLNFFYEVASNTTELSRFVNHLANKLGLDGEVSDMTIPKTSMIYKPALNMHNYLKSILPLLVIQENTSNNKKKR</sequence>
<keyword evidence="4" id="KW-1185">Reference proteome</keyword>
<evidence type="ECO:0000313" key="3">
    <source>
        <dbReference type="EMBL" id="CCE73491.1"/>
    </source>
</evidence>
<dbReference type="OrthoDB" id="349045at2759"/>
<dbReference type="EMBL" id="FO082058">
    <property type="protein sequence ID" value="CCE73491.1"/>
    <property type="molecule type" value="Genomic_DNA"/>
</dbReference>
<dbReference type="AlphaFoldDB" id="G8YU90"/>
<feature type="region of interest" description="Disordered" evidence="1">
    <location>
        <begin position="174"/>
        <end position="229"/>
    </location>
</feature>
<dbReference type="EMBL" id="FO082059">
    <property type="protein sequence ID" value="CCE72930.1"/>
    <property type="molecule type" value="Genomic_DNA"/>
</dbReference>
<feature type="region of interest" description="Disordered" evidence="1">
    <location>
        <begin position="248"/>
        <end position="329"/>
    </location>
</feature>
<protein>
    <submittedName>
        <fullName evidence="3">Piso0_000536 protein</fullName>
    </submittedName>
</protein>
<feature type="compositionally biased region" description="Polar residues" evidence="1">
    <location>
        <begin position="147"/>
        <end position="161"/>
    </location>
</feature>
<feature type="compositionally biased region" description="Polar residues" evidence="1">
    <location>
        <begin position="207"/>
        <end position="225"/>
    </location>
</feature>
<feature type="compositionally biased region" description="Basic and acidic residues" evidence="1">
    <location>
        <begin position="595"/>
        <end position="605"/>
    </location>
</feature>
<dbReference type="eggNOG" id="ENOG502S8WJ">
    <property type="taxonomic scope" value="Eukaryota"/>
</dbReference>
<feature type="compositionally biased region" description="Basic residues" evidence="1">
    <location>
        <begin position="297"/>
        <end position="307"/>
    </location>
</feature>